<name>A0ACD0P6F4_9BASI</name>
<evidence type="ECO:0000313" key="2">
    <source>
        <dbReference type="Proteomes" id="UP000245626"/>
    </source>
</evidence>
<proteinExistence type="predicted"/>
<evidence type="ECO:0000313" key="1">
    <source>
        <dbReference type="EMBL" id="PWN53738.1"/>
    </source>
</evidence>
<dbReference type="EMBL" id="KZ819711">
    <property type="protein sequence ID" value="PWN53738.1"/>
    <property type="molecule type" value="Genomic_DNA"/>
</dbReference>
<dbReference type="Proteomes" id="UP000245626">
    <property type="component" value="Unassembled WGS sequence"/>
</dbReference>
<sequence length="1672" mass="187802">MKRRRSKGVKPARSIVAKDEGGAQPSLQQEAQANASIWPIQVSYLSSARHASEPEIVHLPEIDFEDASFFFNFSKLAPIQGHGFLSSGAQDHQEDVGGSGINAAGKKKRPSSQSPPPDPQSKRLKRESLLSIIDASLFFKVQPRNTEDHYLTANVLRILASQPGVELNLGPCRLDTELLEHHNESIFHAKAKLWDASGSLLSTLPIMQTHGFDPSLRPDKFTNGEWIVSLTRLLSNPRDSYEHVSVECNLYVVPQLQGASFSDDILVLRLSVHVSLTEGGFQPAPSRYHADLLVDLVRFFDENGSVKEEQLRRQRVDATFVYANLSNSTVHVPEQIQPELLNPTLLPFQQRSTSFLLGREGKYLDPSGRLENSTGLMTSSGPTKVGLWWKEVKNGLYFHPLLGSFSQRASDTLSSNLTGAIIAEEMGLGKTVEVAALILLNPDESRSRQPTYYDSGNDIQVQPCKTTLIVAPETLRQQWVDELALHTPELLIYSYRGRVKAEKDVPEGKSWAEWARSFDVIITSFAVLSQELQTAKKAPERSMRQARKYERPRSPLIQLDFLRVVMDEVQLVGQASAAETASMISRYSSIAVSGTPVKSISDLKSCFRFLRVPGYLDDVASWDRLCSSRLSPYLARVLQALATRHTKLQVAHEMALPLQYRAVVPIDFTSIEAAFYADVWKGALEGLGVDSNGKPLSPHWELDVNATRGFLLNLRQACTHPQVAIHGRNGVLGSHNLRSIDDVLELMIDGTKSEGMTTSLSLWDKMITRAILIMETKDLQRMGSLRHHFSKLEQELKAKLAELAKEIQIGKRQGPLYRLENEELEEEAKRELENANSPEPQEGGLDSFQHVRDDQDTEKRKLRAAHLQGLRNWTRLLLLRLHRVQQYSGNLFHQLGDLMRERDDRDAEAAKATANYHENDGKVDVEVKLEQQEEVIGTGLTELDKLKILEDQAYLQAEETRQLILMESKNGVVSASERLRKRYIDFTAFDMLCRSDLFKGGGGLETAFHYEALSENCHLLNRNADVILRWRENIIERLLRPVNRDINLEKDDDDQYQENLDTQAEAEALLEMYRPLLAEREAIFNGHIVLGATSKPQLFTQLEAAVRLARRRALIGARDEALQIDEELVQIQQQQLEHLKKLEAERQSVSLERDETCFSALITQLKDVAERTDRHVEGHLAQIAIAEARKMMKEQSKFSEKLKAEQSLLAYLFNKRSQYFKEMQAISDTVRDPEYKNLAKSIEATIREEGILRGKLETNNSRLRYLQHLQKVQSVESLDEEVKHCYICTDLILTGILTNACGHVCCEKCFNMWQSSGNRTCPMCKTRVLPSEVHRIVYRKVVAPIHGGKDQGGQLPLLGYNTIDDFRRRKIDSTETQGRYGSKIDTLVKHIKHIVSCTGEKSLVFSSFARGLDVVAQSLTANGIKFIRFGGAGKMGSKSVEQFRNTDTSVMLLHSEAQSAGLNLLAATHIHLLEPLLNRSLELQALGRVHRIGQTKRTFVWCYYVTDTVEESILALAASKGQSLYLKGHSTSESTRTLGSDMCSVDAKIWGQGSQQRIGSTSSTALKGDFTTDRSDLLNCFFPNHSREAVKPSAVPNARDPLPGPSVSSSNVSSSLKALPRNLRRPDEVSCRKKEMQIQSTSLGLFFLNFFHIQTLTNPSPSRSSIISTLID</sequence>
<protein>
    <submittedName>
        <fullName evidence="1">Uncharacterized protein</fullName>
    </submittedName>
</protein>
<accession>A0ACD0P6F4</accession>
<gene>
    <name evidence="1" type="ORF">IE53DRAFT_309679</name>
</gene>
<organism evidence="1 2">
    <name type="scientific">Violaceomyces palustris</name>
    <dbReference type="NCBI Taxonomy" id="1673888"/>
    <lineage>
        <taxon>Eukaryota</taxon>
        <taxon>Fungi</taxon>
        <taxon>Dikarya</taxon>
        <taxon>Basidiomycota</taxon>
        <taxon>Ustilaginomycotina</taxon>
        <taxon>Ustilaginomycetes</taxon>
        <taxon>Violaceomycetales</taxon>
        <taxon>Violaceomycetaceae</taxon>
        <taxon>Violaceomyces</taxon>
    </lineage>
</organism>
<reference evidence="1 2" key="1">
    <citation type="journal article" date="2018" name="Mol. Biol. Evol.">
        <title>Broad Genomic Sampling Reveals a Smut Pathogenic Ancestry of the Fungal Clade Ustilaginomycotina.</title>
        <authorList>
            <person name="Kijpornyongpan T."/>
            <person name="Mondo S.J."/>
            <person name="Barry K."/>
            <person name="Sandor L."/>
            <person name="Lee J."/>
            <person name="Lipzen A."/>
            <person name="Pangilinan J."/>
            <person name="LaButti K."/>
            <person name="Hainaut M."/>
            <person name="Henrissat B."/>
            <person name="Grigoriev I.V."/>
            <person name="Spatafora J.W."/>
            <person name="Aime M.C."/>
        </authorList>
    </citation>
    <scope>NUCLEOTIDE SEQUENCE [LARGE SCALE GENOMIC DNA]</scope>
    <source>
        <strain evidence="1 2">SA 807</strain>
    </source>
</reference>
<keyword evidence="2" id="KW-1185">Reference proteome</keyword>